<keyword evidence="2" id="KW-1185">Reference proteome</keyword>
<comment type="caution">
    <text evidence="1">The sequence shown here is derived from an EMBL/GenBank/DDBJ whole genome shotgun (WGS) entry which is preliminary data.</text>
</comment>
<dbReference type="OrthoDB" id="4187154at2759"/>
<dbReference type="RefSeq" id="XP_024709719.1">
    <property type="nucleotide sequence ID" value="XM_024854267.1"/>
</dbReference>
<organism evidence="1 2">
    <name type="scientific">Aspergillus steynii IBT 23096</name>
    <dbReference type="NCBI Taxonomy" id="1392250"/>
    <lineage>
        <taxon>Eukaryota</taxon>
        <taxon>Fungi</taxon>
        <taxon>Dikarya</taxon>
        <taxon>Ascomycota</taxon>
        <taxon>Pezizomycotina</taxon>
        <taxon>Eurotiomycetes</taxon>
        <taxon>Eurotiomycetidae</taxon>
        <taxon>Eurotiales</taxon>
        <taxon>Aspergillaceae</taxon>
        <taxon>Aspergillus</taxon>
        <taxon>Aspergillus subgen. Circumdati</taxon>
    </lineage>
</organism>
<name>A0A2I2GNG2_9EURO</name>
<reference evidence="1 2" key="1">
    <citation type="submission" date="2016-12" db="EMBL/GenBank/DDBJ databases">
        <title>The genomes of Aspergillus section Nigri reveals drivers in fungal speciation.</title>
        <authorList>
            <consortium name="DOE Joint Genome Institute"/>
            <person name="Vesth T.C."/>
            <person name="Nybo J."/>
            <person name="Theobald S."/>
            <person name="Brandl J."/>
            <person name="Frisvad J.C."/>
            <person name="Nielsen K.F."/>
            <person name="Lyhne E.K."/>
            <person name="Kogle M.E."/>
            <person name="Kuo A."/>
            <person name="Riley R."/>
            <person name="Clum A."/>
            <person name="Nolan M."/>
            <person name="Lipzen A."/>
            <person name="Salamov A."/>
            <person name="Henrissat B."/>
            <person name="Wiebenga A."/>
            <person name="De Vries R.P."/>
            <person name="Grigoriev I.V."/>
            <person name="Mortensen U.H."/>
            <person name="Andersen M.R."/>
            <person name="Baker S.E."/>
        </authorList>
    </citation>
    <scope>NUCLEOTIDE SEQUENCE [LARGE SCALE GENOMIC DNA]</scope>
    <source>
        <strain evidence="1 2">IBT 23096</strain>
    </source>
</reference>
<proteinExistence type="predicted"/>
<dbReference type="EMBL" id="MSFO01000001">
    <property type="protein sequence ID" value="PLB54417.1"/>
    <property type="molecule type" value="Genomic_DNA"/>
</dbReference>
<dbReference type="VEuPathDB" id="FungiDB:P170DRAFT_505180"/>
<dbReference type="STRING" id="1392250.A0A2I2GNG2"/>
<accession>A0A2I2GNG2</accession>
<protein>
    <submittedName>
        <fullName evidence="1">Uncharacterized protein</fullName>
    </submittedName>
</protein>
<evidence type="ECO:0000313" key="2">
    <source>
        <dbReference type="Proteomes" id="UP000234275"/>
    </source>
</evidence>
<dbReference type="GeneID" id="36561973"/>
<dbReference type="Proteomes" id="UP000234275">
    <property type="component" value="Unassembled WGS sequence"/>
</dbReference>
<evidence type="ECO:0000313" key="1">
    <source>
        <dbReference type="EMBL" id="PLB54417.1"/>
    </source>
</evidence>
<gene>
    <name evidence="1" type="ORF">P170DRAFT_505180</name>
</gene>
<sequence>MTFNFDLGTETFSLATSDLDFILHASAVISTPPGTWNPWSTESFRKELVAGSIWVDNDASLQLHLYISFDAESELSSSRSRFVSRLGDILCKSKFWSELGLEASSADYNDGSHGHYPPTSHLSFNLRKSNRTSTILKTSRIPAALQSPGDAPPIDICPTVFLSTVKVRLEYTRSSLPTCHLLPSCPIPETALAPIRHTGYSHQKIAFVPQSPETAIQFEQAQICPDQPQSVAKELEAFHCLIPETDLHPAPNYLSSSKELSTLISAALETMIVGESSHKCPPKVQSSSKQALVPISRIAPSIFSPGYREVSFPERTYIKSNLTGQLMSIFPSQSVNQRVQLIPSIAKSLSSIIKHSRDPSLQNKAIIFQSSGEPESESEVSSNARARTATVSLKSRLKASLWRVAANQVRTMQGTRKRSPLIPAPTMRAESEDEQSFEDEILFAATPPEENLYSQDTGISEDGGCSDQYLGTEEEVSVSGESEASSFLAMDEERSDSSEDLFSYQDSEMNQVARPYKSIFIPGDSMCQSSQQNWEMLSNCLDYPESPLLLSDQSALFEEELFEEACDKMLCE</sequence>
<dbReference type="AlphaFoldDB" id="A0A2I2GNG2"/>